<dbReference type="Pfam" id="PF08245">
    <property type="entry name" value="Mur_ligase_M"/>
    <property type="match status" value="1"/>
</dbReference>
<evidence type="ECO:0000256" key="8">
    <source>
        <dbReference type="ARBA" id="ARBA00023316"/>
    </source>
</evidence>
<comment type="function">
    <text evidence="9">Reutilizes the intact tripeptide L-alanyl-gamma-D-glutamyl-meso-diaminopimelate by linking it to UDP-N-acetylmuramate.</text>
</comment>
<keyword evidence="15" id="KW-1185">Reference proteome</keyword>
<feature type="region of interest" description="Disordered" evidence="10">
    <location>
        <begin position="172"/>
        <end position="232"/>
    </location>
</feature>
<dbReference type="PANTHER" id="PTHR43445">
    <property type="entry name" value="UDP-N-ACETYLMURAMATE--L-ALANINE LIGASE-RELATED"/>
    <property type="match status" value="1"/>
</dbReference>
<feature type="compositionally biased region" description="Low complexity" evidence="10">
    <location>
        <begin position="60"/>
        <end position="75"/>
    </location>
</feature>
<dbReference type="GO" id="GO:0071555">
    <property type="term" value="P:cell wall organization"/>
    <property type="evidence" value="ECO:0007669"/>
    <property type="project" value="UniProtKB-KW"/>
</dbReference>
<dbReference type="Gene3D" id="3.40.1190.10">
    <property type="entry name" value="Mur-like, catalytic domain"/>
    <property type="match status" value="1"/>
</dbReference>
<dbReference type="InParanoid" id="A0A3N0VK99"/>
<accession>A0A3N0VK99</accession>
<comment type="cofactor">
    <cofactor evidence="9">
        <name>Mg(2+)</name>
        <dbReference type="ChEBI" id="CHEBI:18420"/>
    </cofactor>
</comment>
<protein>
    <recommendedName>
        <fullName evidence="9">UDP-N-acetylmuramate--L-alanyl-gamma-D-glutamyl-meso-2,6-diaminoheptandioate ligase</fullName>
        <ecNumber evidence="9">6.3.2.45</ecNumber>
    </recommendedName>
    <alternativeName>
        <fullName evidence="9">Murein peptide ligase</fullName>
    </alternativeName>
    <alternativeName>
        <fullName evidence="9">UDP-N-acetylmuramate:L-alanyl-gamma-D-glutamyl-meso-diaminopimelate ligase</fullName>
    </alternativeName>
</protein>
<feature type="domain" description="Mur ligase C-terminal" evidence="12">
    <location>
        <begin position="552"/>
        <end position="674"/>
    </location>
</feature>
<dbReference type="SUPFAM" id="SSF53244">
    <property type="entry name" value="MurD-like peptide ligases, peptide-binding domain"/>
    <property type="match status" value="1"/>
</dbReference>
<feature type="compositionally biased region" description="Low complexity" evidence="10">
    <location>
        <begin position="204"/>
        <end position="216"/>
    </location>
</feature>
<evidence type="ECO:0000259" key="13">
    <source>
        <dbReference type="Pfam" id="PF08245"/>
    </source>
</evidence>
<proteinExistence type="inferred from homology"/>
<feature type="region of interest" description="Disordered" evidence="10">
    <location>
        <begin position="50"/>
        <end position="159"/>
    </location>
</feature>
<dbReference type="Proteomes" id="UP000282106">
    <property type="component" value="Unassembled WGS sequence"/>
</dbReference>
<keyword evidence="1 9" id="KW-0436">Ligase</keyword>
<comment type="pathway">
    <text evidence="9">Cell wall biogenesis; peptidoglycan recycling.</text>
</comment>
<keyword evidence="3 9" id="KW-0547">Nucleotide-binding</keyword>
<dbReference type="GO" id="GO:0106418">
    <property type="term" value="F:UDP-N-acetylmuramate-L-alanyl-gamma-D-glutamyl-meso-2,6-diaminoheptanedioate ligase activity"/>
    <property type="evidence" value="ECO:0007669"/>
    <property type="project" value="UniProtKB-EC"/>
</dbReference>
<dbReference type="FunCoup" id="A0A3N0VK99">
    <property type="interactions" value="169"/>
</dbReference>
<dbReference type="SUPFAM" id="SSF51984">
    <property type="entry name" value="MurCD N-terminal domain"/>
    <property type="match status" value="1"/>
</dbReference>
<dbReference type="Gene3D" id="3.90.190.20">
    <property type="entry name" value="Mur ligase, C-terminal domain"/>
    <property type="match status" value="1"/>
</dbReference>
<evidence type="ECO:0000259" key="11">
    <source>
        <dbReference type="Pfam" id="PF01225"/>
    </source>
</evidence>
<dbReference type="GO" id="GO:0008360">
    <property type="term" value="P:regulation of cell shape"/>
    <property type="evidence" value="ECO:0007669"/>
    <property type="project" value="UniProtKB-KW"/>
</dbReference>
<comment type="caution">
    <text evidence="14">The sequence shown here is derived from an EMBL/GenBank/DDBJ whole genome shotgun (WGS) entry which is preliminary data.</text>
</comment>
<dbReference type="Pfam" id="PF02875">
    <property type="entry name" value="Mur_ligase_C"/>
    <property type="match status" value="1"/>
</dbReference>
<keyword evidence="4 9" id="KW-0067">ATP-binding</keyword>
<dbReference type="HAMAP" id="MF_02020">
    <property type="entry name" value="Mpl"/>
    <property type="match status" value="1"/>
</dbReference>
<feature type="binding site" evidence="9">
    <location>
        <begin position="348"/>
        <end position="354"/>
    </location>
    <ligand>
        <name>ATP</name>
        <dbReference type="ChEBI" id="CHEBI:30616"/>
    </ligand>
</feature>
<dbReference type="GO" id="GO:0005524">
    <property type="term" value="F:ATP binding"/>
    <property type="evidence" value="ECO:0007669"/>
    <property type="project" value="UniProtKB-UniRule"/>
</dbReference>
<comment type="similarity">
    <text evidence="9">Belongs to the MurCDEF family. Mpl subfamily.</text>
</comment>
<organism evidence="14 15">
    <name type="scientific">Stagnimonas aquatica</name>
    <dbReference type="NCBI Taxonomy" id="2689987"/>
    <lineage>
        <taxon>Bacteria</taxon>
        <taxon>Pseudomonadati</taxon>
        <taxon>Pseudomonadota</taxon>
        <taxon>Gammaproteobacteria</taxon>
        <taxon>Nevskiales</taxon>
        <taxon>Nevskiaceae</taxon>
        <taxon>Stagnimonas</taxon>
    </lineage>
</organism>
<dbReference type="GO" id="GO:0009252">
    <property type="term" value="P:peptidoglycan biosynthetic process"/>
    <property type="evidence" value="ECO:0007669"/>
    <property type="project" value="UniProtKB-UniRule"/>
</dbReference>
<dbReference type="GO" id="GO:0051301">
    <property type="term" value="P:cell division"/>
    <property type="evidence" value="ECO:0007669"/>
    <property type="project" value="UniProtKB-KW"/>
</dbReference>
<dbReference type="InterPro" id="IPR000713">
    <property type="entry name" value="Mur_ligase_N"/>
</dbReference>
<feature type="domain" description="Mur ligase central" evidence="13">
    <location>
        <begin position="346"/>
        <end position="530"/>
    </location>
</feature>
<dbReference type="SUPFAM" id="SSF53623">
    <property type="entry name" value="MurD-like peptide ligases, catalytic domain"/>
    <property type="match status" value="1"/>
</dbReference>
<dbReference type="InterPro" id="IPR036615">
    <property type="entry name" value="Mur_ligase_C_dom_sf"/>
</dbReference>
<dbReference type="UniPathway" id="UPA00544"/>
<feature type="compositionally biased region" description="Basic residues" evidence="10">
    <location>
        <begin position="221"/>
        <end position="232"/>
    </location>
</feature>
<keyword evidence="8 9" id="KW-0961">Cell wall biogenesis/degradation</keyword>
<feature type="compositionally biased region" description="Basic and acidic residues" evidence="10">
    <location>
        <begin position="172"/>
        <end position="191"/>
    </location>
</feature>
<keyword evidence="2 9" id="KW-0132">Cell division</keyword>
<dbReference type="AlphaFoldDB" id="A0A3N0VK99"/>
<evidence type="ECO:0000256" key="10">
    <source>
        <dbReference type="SAM" id="MobiDB-lite"/>
    </source>
</evidence>
<dbReference type="EC" id="6.3.2.45" evidence="9"/>
<name>A0A3N0VK99_9GAMM</name>
<dbReference type="InterPro" id="IPR013221">
    <property type="entry name" value="Mur_ligase_cen"/>
</dbReference>
<dbReference type="EMBL" id="RJVO01000001">
    <property type="protein sequence ID" value="ROH93197.1"/>
    <property type="molecule type" value="Genomic_DNA"/>
</dbReference>
<dbReference type="Gene3D" id="3.40.50.720">
    <property type="entry name" value="NAD(P)-binding Rossmann-like Domain"/>
    <property type="match status" value="1"/>
</dbReference>
<evidence type="ECO:0000259" key="12">
    <source>
        <dbReference type="Pfam" id="PF02875"/>
    </source>
</evidence>
<evidence type="ECO:0000256" key="5">
    <source>
        <dbReference type="ARBA" id="ARBA00022960"/>
    </source>
</evidence>
<feature type="compositionally biased region" description="Low complexity" evidence="10">
    <location>
        <begin position="119"/>
        <end position="136"/>
    </location>
</feature>
<evidence type="ECO:0000313" key="14">
    <source>
        <dbReference type="EMBL" id="ROH93197.1"/>
    </source>
</evidence>
<keyword evidence="6 9" id="KW-0573">Peptidoglycan synthesis</keyword>
<evidence type="ECO:0000256" key="3">
    <source>
        <dbReference type="ARBA" id="ARBA00022741"/>
    </source>
</evidence>
<dbReference type="NCBIfam" id="TIGR01081">
    <property type="entry name" value="mpl"/>
    <property type="match status" value="1"/>
</dbReference>
<dbReference type="InterPro" id="IPR036565">
    <property type="entry name" value="Mur-like_cat_sf"/>
</dbReference>
<evidence type="ECO:0000256" key="6">
    <source>
        <dbReference type="ARBA" id="ARBA00022984"/>
    </source>
</evidence>
<evidence type="ECO:0000256" key="7">
    <source>
        <dbReference type="ARBA" id="ARBA00023306"/>
    </source>
</evidence>
<dbReference type="Pfam" id="PF01225">
    <property type="entry name" value="Mur_ligase"/>
    <property type="match status" value="1"/>
</dbReference>
<evidence type="ECO:0000313" key="15">
    <source>
        <dbReference type="Proteomes" id="UP000282106"/>
    </source>
</evidence>
<sequence length="691" mass="72337">MVLLSCVDQYGSIAPPIYRRLIDVCPRPPRDARPAAVPWRAAGFPLFRAPEPGLRRHRGGQQPAADGAAGAAAHGPGRRARRRRRSGLLHPQPAACARHGKPSGADAGRAVPGRRPVRAGDVAAVPGDGALVPGADAGPGGDGKTAPGHAAGGGGPGLGGAALRSAVLLEHRGERAHQPSGRRSVDDRQRAADPGQPVRDAQLRGVRAAAGDAAAGDVRRSARHRARRRSHGLTKPMHLHILGICGTFMGGIAAIAREAGHRVSGSDANAWPPMSTQLEQLGIALQSGYAAEHLQPAPDVVVVGNVVTRGAKFPAMEYALDQGLPYVSGPQWLAENVLRGRHVLAVAGTHGKTTTTSMLAWILDYAGLKPGFLIGGVPANFGISARLGESKYFVIEADEYDTAFFDKRSKFVHYRPRTAILNNLEYDHADIFENLGAIEKQFHHLIRTVPASGRLVVNGGDDNLARVLGMGCWSAVERFDDAAGWRAEPRPAVAPGAFEVFRASVSLGVATLAMPGAHNRANALAAIAAAEHVGVDPKLAMAALASFKGIKRRLEVFGEARGVTVYDDFAHHPTAIAVTLAALRERAPGARILAVLEPRSNTMRLGTHKDELAHSLEGADRCHVYAPASLKWDAAAALAPVGARLAVHADLDALVAAVAAEARAGDQVLVMSNGDFGGVHGRLLSALGQGG</sequence>
<keyword evidence="5 9" id="KW-0133">Cell shape</keyword>
<dbReference type="InterPro" id="IPR004101">
    <property type="entry name" value="Mur_ligase_C"/>
</dbReference>
<dbReference type="InterPro" id="IPR005757">
    <property type="entry name" value="Mpl"/>
</dbReference>
<keyword evidence="9" id="KW-0460">Magnesium</keyword>
<gene>
    <name evidence="9 14" type="primary">mpl</name>
    <name evidence="14" type="ORF">ED208_01310</name>
</gene>
<evidence type="ECO:0000256" key="4">
    <source>
        <dbReference type="ARBA" id="ARBA00022840"/>
    </source>
</evidence>
<feature type="compositionally biased region" description="Basic residues" evidence="10">
    <location>
        <begin position="76"/>
        <end position="87"/>
    </location>
</feature>
<keyword evidence="7 9" id="KW-0131">Cell cycle</keyword>
<evidence type="ECO:0000256" key="2">
    <source>
        <dbReference type="ARBA" id="ARBA00022618"/>
    </source>
</evidence>
<evidence type="ECO:0000256" key="1">
    <source>
        <dbReference type="ARBA" id="ARBA00022598"/>
    </source>
</evidence>
<dbReference type="InterPro" id="IPR050061">
    <property type="entry name" value="MurCDEF_pg_biosynth"/>
</dbReference>
<feature type="domain" description="Mur ligase N-terminal catalytic" evidence="11">
    <location>
        <begin position="238"/>
        <end position="337"/>
    </location>
</feature>
<reference evidence="14 15" key="1">
    <citation type="submission" date="2018-10" db="EMBL/GenBank/DDBJ databases">
        <authorList>
            <person name="Chen W.-M."/>
        </authorList>
    </citation>
    <scope>NUCLEOTIDE SEQUENCE [LARGE SCALE GENOMIC DNA]</scope>
    <source>
        <strain evidence="14 15">THS-13</strain>
    </source>
</reference>
<feature type="compositionally biased region" description="Gly residues" evidence="10">
    <location>
        <begin position="150"/>
        <end position="159"/>
    </location>
</feature>
<dbReference type="GO" id="GO:0009254">
    <property type="term" value="P:peptidoglycan turnover"/>
    <property type="evidence" value="ECO:0007669"/>
    <property type="project" value="UniProtKB-UniRule"/>
</dbReference>
<dbReference type="PANTHER" id="PTHR43445:SF5">
    <property type="entry name" value="UDP-N-ACETYLMURAMATE--L-ALANYL-GAMMA-D-GLUTAMYL-MESO-2,6-DIAMINOHEPTANDIOATE LIGASE"/>
    <property type="match status" value="1"/>
</dbReference>
<comment type="catalytic activity">
    <reaction evidence="9">
        <text>UDP-N-acetyl-alpha-D-muramate + L-alanyl-gamma-D-glutamyl-meso-2,6-diaminopimelate + ATP = UDP-N-acetyl-alpha-D-muramoyl-L-alanyl-gamma-D-glutamyl-meso-2,6-diaminopimelate + ADP + phosphate + H(+)</text>
        <dbReference type="Rhea" id="RHEA:29563"/>
        <dbReference type="ChEBI" id="CHEBI:15378"/>
        <dbReference type="ChEBI" id="CHEBI:30616"/>
        <dbReference type="ChEBI" id="CHEBI:43474"/>
        <dbReference type="ChEBI" id="CHEBI:61401"/>
        <dbReference type="ChEBI" id="CHEBI:70757"/>
        <dbReference type="ChEBI" id="CHEBI:83905"/>
        <dbReference type="ChEBI" id="CHEBI:456216"/>
        <dbReference type="EC" id="6.3.2.45"/>
    </reaction>
</comment>
<evidence type="ECO:0000256" key="9">
    <source>
        <dbReference type="HAMAP-Rule" id="MF_02020"/>
    </source>
</evidence>